<dbReference type="CDD" id="cd00267">
    <property type="entry name" value="ABC_ATPase"/>
    <property type="match status" value="1"/>
</dbReference>
<comment type="caution">
    <text evidence="1">The sequence shown here is derived from an EMBL/GenBank/DDBJ whole genome shotgun (WGS) entry which is preliminary data.</text>
</comment>
<protein>
    <recommendedName>
        <fullName evidence="3">ATPase AAA-type core domain-containing protein</fullName>
    </recommendedName>
</protein>
<evidence type="ECO:0000313" key="2">
    <source>
        <dbReference type="Proteomes" id="UP000075349"/>
    </source>
</evidence>
<dbReference type="Gene3D" id="3.40.50.300">
    <property type="entry name" value="P-loop containing nucleotide triphosphate hydrolases"/>
    <property type="match status" value="1"/>
</dbReference>
<dbReference type="Proteomes" id="UP000075349">
    <property type="component" value="Unassembled WGS sequence"/>
</dbReference>
<evidence type="ECO:0008006" key="3">
    <source>
        <dbReference type="Google" id="ProtNLM"/>
    </source>
</evidence>
<evidence type="ECO:0000313" key="1">
    <source>
        <dbReference type="EMBL" id="KYN23733.1"/>
    </source>
</evidence>
<reference evidence="2" key="1">
    <citation type="submission" date="2015-12" db="EMBL/GenBank/DDBJ databases">
        <authorList>
            <person name="Tarr C.L."/>
            <person name="Gladney L.M."/>
        </authorList>
    </citation>
    <scope>NUCLEOTIDE SEQUENCE [LARGE SCALE GENOMIC DNA]</scope>
    <source>
        <strain evidence="2">2756-81</strain>
    </source>
</reference>
<accession>A0A151JDR6</accession>
<proteinExistence type="predicted"/>
<name>A0A151JDR6_9VIBR</name>
<dbReference type="EMBL" id="LOMK01000002">
    <property type="protein sequence ID" value="KYN23733.1"/>
    <property type="molecule type" value="Genomic_DNA"/>
</dbReference>
<organism evidence="1 2">
    <name type="scientific">Vibrio cidicii</name>
    <dbReference type="NCBI Taxonomy" id="1763883"/>
    <lineage>
        <taxon>Bacteria</taxon>
        <taxon>Pseudomonadati</taxon>
        <taxon>Pseudomonadota</taxon>
        <taxon>Gammaproteobacteria</taxon>
        <taxon>Vibrionales</taxon>
        <taxon>Vibrionaceae</taxon>
        <taxon>Vibrio</taxon>
    </lineage>
</organism>
<dbReference type="AlphaFoldDB" id="A0A151JDR6"/>
<gene>
    <name evidence="1" type="ORF">AUQ44_17620</name>
</gene>
<sequence length="77" mass="8483">MLIKFICKNFYSFGNEQEVSFEVGKKPSASYYDINLESGERLNKVLAVVGANGAGKTQLLRPLAFLGSFISTSAFRL</sequence>
<dbReference type="InterPro" id="IPR027417">
    <property type="entry name" value="P-loop_NTPase"/>
</dbReference>
<dbReference type="SUPFAM" id="SSF52540">
    <property type="entry name" value="P-loop containing nucleoside triphosphate hydrolases"/>
    <property type="match status" value="1"/>
</dbReference>